<dbReference type="PROSITE" id="PS50113">
    <property type="entry name" value="PAC"/>
    <property type="match status" value="1"/>
</dbReference>
<protein>
    <submittedName>
        <fullName evidence="6">CHASE2 domain-containing protein</fullName>
    </submittedName>
</protein>
<dbReference type="Pfam" id="PF00990">
    <property type="entry name" value="GGDEF"/>
    <property type="match status" value="1"/>
</dbReference>
<feature type="transmembrane region" description="Helical" evidence="2">
    <location>
        <begin position="368"/>
        <end position="387"/>
    </location>
</feature>
<dbReference type="SUPFAM" id="SSF55073">
    <property type="entry name" value="Nucleotide cyclase"/>
    <property type="match status" value="1"/>
</dbReference>
<feature type="domain" description="PAS" evidence="3">
    <location>
        <begin position="425"/>
        <end position="495"/>
    </location>
</feature>
<name>A0A846H9Y0_9CYAN</name>
<comment type="caution">
    <text evidence="6">The sequence shown here is derived from an EMBL/GenBank/DDBJ whole genome shotgun (WGS) entry which is preliminary data.</text>
</comment>
<dbReference type="InterPro" id="IPR000700">
    <property type="entry name" value="PAS-assoc_C"/>
</dbReference>
<feature type="coiled-coil region" evidence="1">
    <location>
        <begin position="544"/>
        <end position="585"/>
    </location>
</feature>
<dbReference type="EMBL" id="JTCM02000035">
    <property type="protein sequence ID" value="NEU74155.1"/>
    <property type="molecule type" value="Genomic_DNA"/>
</dbReference>
<dbReference type="PROSITE" id="PS50112">
    <property type="entry name" value="PAS"/>
    <property type="match status" value="1"/>
</dbReference>
<dbReference type="Proteomes" id="UP000031549">
    <property type="component" value="Unassembled WGS sequence"/>
</dbReference>
<dbReference type="PANTHER" id="PTHR46663:SF3">
    <property type="entry name" value="SLL0267 PROTEIN"/>
    <property type="match status" value="1"/>
</dbReference>
<dbReference type="CDD" id="cd01949">
    <property type="entry name" value="GGDEF"/>
    <property type="match status" value="1"/>
</dbReference>
<evidence type="ECO:0000256" key="1">
    <source>
        <dbReference type="SAM" id="Coils"/>
    </source>
</evidence>
<evidence type="ECO:0000313" key="6">
    <source>
        <dbReference type="EMBL" id="NEU74155.1"/>
    </source>
</evidence>
<evidence type="ECO:0000259" key="3">
    <source>
        <dbReference type="PROSITE" id="PS50112"/>
    </source>
</evidence>
<dbReference type="Gene3D" id="3.30.70.270">
    <property type="match status" value="1"/>
</dbReference>
<proteinExistence type="predicted"/>
<dbReference type="InterPro" id="IPR035965">
    <property type="entry name" value="PAS-like_dom_sf"/>
</dbReference>
<dbReference type="SMART" id="SM01080">
    <property type="entry name" value="CHASE2"/>
    <property type="match status" value="1"/>
</dbReference>
<dbReference type="Gene3D" id="3.30.450.20">
    <property type="entry name" value="PAS domain"/>
    <property type="match status" value="1"/>
</dbReference>
<dbReference type="InterPro" id="IPR013656">
    <property type="entry name" value="PAS_4"/>
</dbReference>
<dbReference type="SMART" id="SM00267">
    <property type="entry name" value="GGDEF"/>
    <property type="match status" value="1"/>
</dbReference>
<dbReference type="RefSeq" id="WP_039753885.1">
    <property type="nucleotide sequence ID" value="NZ_JTCM02000035.1"/>
</dbReference>
<dbReference type="PROSITE" id="PS50887">
    <property type="entry name" value="GGDEF"/>
    <property type="match status" value="1"/>
</dbReference>
<feature type="domain" description="PAC" evidence="4">
    <location>
        <begin position="498"/>
        <end position="549"/>
    </location>
</feature>
<dbReference type="NCBIfam" id="TIGR00229">
    <property type="entry name" value="sensory_box"/>
    <property type="match status" value="1"/>
</dbReference>
<dbReference type="InterPro" id="IPR029787">
    <property type="entry name" value="Nucleotide_cyclase"/>
</dbReference>
<dbReference type="PANTHER" id="PTHR46663">
    <property type="entry name" value="DIGUANYLATE CYCLASE DGCT-RELATED"/>
    <property type="match status" value="1"/>
</dbReference>
<dbReference type="SUPFAM" id="SSF55785">
    <property type="entry name" value="PYP-like sensor domain (PAS domain)"/>
    <property type="match status" value="1"/>
</dbReference>
<keyword evidence="2" id="KW-1133">Transmembrane helix</keyword>
<evidence type="ECO:0000313" key="7">
    <source>
        <dbReference type="Proteomes" id="UP000031549"/>
    </source>
</evidence>
<evidence type="ECO:0000256" key="2">
    <source>
        <dbReference type="SAM" id="Phobius"/>
    </source>
</evidence>
<dbReference type="CDD" id="cd00130">
    <property type="entry name" value="PAS"/>
    <property type="match status" value="1"/>
</dbReference>
<dbReference type="InterPro" id="IPR052163">
    <property type="entry name" value="DGC-Regulatory_Protein"/>
</dbReference>
<feature type="transmembrane region" description="Helical" evidence="2">
    <location>
        <begin position="338"/>
        <end position="356"/>
    </location>
</feature>
<feature type="domain" description="GGDEF" evidence="5">
    <location>
        <begin position="623"/>
        <end position="754"/>
    </location>
</feature>
<dbReference type="Pfam" id="PF08448">
    <property type="entry name" value="PAS_4"/>
    <property type="match status" value="1"/>
</dbReference>
<dbReference type="InterPro" id="IPR000160">
    <property type="entry name" value="GGDEF_dom"/>
</dbReference>
<keyword evidence="1" id="KW-0175">Coiled coil</keyword>
<keyword evidence="2" id="KW-0812">Transmembrane</keyword>
<keyword evidence="7" id="KW-1185">Reference proteome</keyword>
<organism evidence="6 7">
    <name type="scientific">Hassallia byssoidea VB512170</name>
    <dbReference type="NCBI Taxonomy" id="1304833"/>
    <lineage>
        <taxon>Bacteria</taxon>
        <taxon>Bacillati</taxon>
        <taxon>Cyanobacteriota</taxon>
        <taxon>Cyanophyceae</taxon>
        <taxon>Nostocales</taxon>
        <taxon>Tolypothrichaceae</taxon>
        <taxon>Hassallia</taxon>
    </lineage>
</organism>
<dbReference type="FunFam" id="3.30.70.270:FF:000001">
    <property type="entry name" value="Diguanylate cyclase domain protein"/>
    <property type="match status" value="1"/>
</dbReference>
<sequence>MSKQLGKRFLKLLFRRKKTLGRKYRELITAFCVAVCILVLRSFGLLQSLEWGALDQFFRLRPDEAEENRITIVAIDEASLRQVKSWPIPDKAIAELLEKLKVHKPRAIGLDIYRDLPVEPGHDNLVKAYKSMPNLVGIELLGHNKNTIVSAPRELSDRDQVGFNNVVLDGDGKIRRSLLYSHDINSKSHESFALKLALLYLKNEGITPKKAASNHKYLQLGQAVFHRFEANHGAYVKADARGYQILSNFPKPACKNLQQSCPFRQISLIDVLANRVREDWISDSIVLIGSTAPSLPDDVLIPYSSRLLGTVQPVAGIELQAYFISELIAAALKGRPLLKVWSDEIECLWIFAWAYLGVATRRRIQRPCISALSIVFCCLLLTGYAYVAFLDGWWIPILPGLLTFCSSAVVLTYQLAHMQEELKRSKDFLGQVINTIPDPIFVKNEKHQWIVLNEAYCQFLGYPKTMLIEKSDYDFFTKHEADVFRQHDNLVLCSQEPQENEEEFTDAVGKTHLIATKRSLHKDAAGNFYLVGVIRDITQRKLFEKQLQDTADKLFQSNDELKRKEKQLQDRADKLFQSNDELKRKEDHMRFLAYHDPLTGLPNRKSFAEQLHESLEWAQSNNLLLALLFIDLDGFKQVNDTFGHEIGDRVLVTIAQRLNNSLRGTDTVCRLGGDEFTVILRAIPNVKVAARVAEKILTTITEPIVFDEYTTRVSASIGISIYPINSHDCETLVKLADTAMYRAKHLGKNRYEFA</sequence>
<gene>
    <name evidence="6" type="ORF">PI95_016710</name>
</gene>
<dbReference type="InterPro" id="IPR043128">
    <property type="entry name" value="Rev_trsase/Diguanyl_cyclase"/>
</dbReference>
<dbReference type="AlphaFoldDB" id="A0A846H9Y0"/>
<reference evidence="6 7" key="1">
    <citation type="journal article" date="2015" name="Genome Announc.">
        <title>Draft Genome Sequence of Cyanobacterium Hassallia byssoidea Strain VB512170, Isolated from Monuments in India.</title>
        <authorList>
            <person name="Singh D."/>
            <person name="Chandrababunaidu M.M."/>
            <person name="Panda A."/>
            <person name="Sen D."/>
            <person name="Bhattacharyya S."/>
            <person name="Adhikary S.P."/>
            <person name="Tripathy S."/>
        </authorList>
    </citation>
    <scope>NUCLEOTIDE SEQUENCE [LARGE SCALE GENOMIC DNA]</scope>
    <source>
        <strain evidence="6 7">VB512170</strain>
    </source>
</reference>
<evidence type="ECO:0000259" key="4">
    <source>
        <dbReference type="PROSITE" id="PS50113"/>
    </source>
</evidence>
<dbReference type="NCBIfam" id="TIGR00254">
    <property type="entry name" value="GGDEF"/>
    <property type="match status" value="1"/>
</dbReference>
<feature type="transmembrane region" description="Helical" evidence="2">
    <location>
        <begin position="393"/>
        <end position="416"/>
    </location>
</feature>
<dbReference type="Pfam" id="PF05226">
    <property type="entry name" value="CHASE2"/>
    <property type="match status" value="1"/>
</dbReference>
<dbReference type="SMART" id="SM00091">
    <property type="entry name" value="PAS"/>
    <property type="match status" value="1"/>
</dbReference>
<evidence type="ECO:0000259" key="5">
    <source>
        <dbReference type="PROSITE" id="PS50887"/>
    </source>
</evidence>
<dbReference type="InterPro" id="IPR007890">
    <property type="entry name" value="CHASE2"/>
</dbReference>
<accession>A0A846H9Y0</accession>
<dbReference type="InterPro" id="IPR000014">
    <property type="entry name" value="PAS"/>
</dbReference>
<keyword evidence="2" id="KW-0472">Membrane</keyword>